<organism evidence="1">
    <name type="scientific">Triticum urartu</name>
    <name type="common">Red wild einkorn</name>
    <name type="synonym">Crithodium urartu</name>
    <dbReference type="NCBI Taxonomy" id="4572"/>
    <lineage>
        <taxon>Eukaryota</taxon>
        <taxon>Viridiplantae</taxon>
        <taxon>Streptophyta</taxon>
        <taxon>Embryophyta</taxon>
        <taxon>Tracheophyta</taxon>
        <taxon>Spermatophyta</taxon>
        <taxon>Magnoliopsida</taxon>
        <taxon>Liliopsida</taxon>
        <taxon>Poales</taxon>
        <taxon>Poaceae</taxon>
        <taxon>BOP clade</taxon>
        <taxon>Pooideae</taxon>
        <taxon>Triticodae</taxon>
        <taxon>Triticeae</taxon>
        <taxon>Triticinae</taxon>
        <taxon>Triticum</taxon>
    </lineage>
</organism>
<name>M7ZFB4_TRIUA</name>
<reference evidence="1" key="1">
    <citation type="journal article" date="2013" name="Nature">
        <title>Draft genome of the wheat A-genome progenitor Triticum urartu.</title>
        <authorList>
            <person name="Ling H.Q."/>
            <person name="Zhao S."/>
            <person name="Liu D."/>
            <person name="Wang J."/>
            <person name="Sun H."/>
            <person name="Zhang C."/>
            <person name="Fan H."/>
            <person name="Li D."/>
            <person name="Dong L."/>
            <person name="Tao Y."/>
            <person name="Gao C."/>
            <person name="Wu H."/>
            <person name="Li Y."/>
            <person name="Cui Y."/>
            <person name="Guo X."/>
            <person name="Zheng S."/>
            <person name="Wang B."/>
            <person name="Yu K."/>
            <person name="Liang Q."/>
            <person name="Yang W."/>
            <person name="Lou X."/>
            <person name="Chen J."/>
            <person name="Feng M."/>
            <person name="Jian J."/>
            <person name="Zhang X."/>
            <person name="Luo G."/>
            <person name="Jiang Y."/>
            <person name="Liu J."/>
            <person name="Wang Z."/>
            <person name="Sha Y."/>
            <person name="Zhang B."/>
            <person name="Wu H."/>
            <person name="Tang D."/>
            <person name="Shen Q."/>
            <person name="Xue P."/>
            <person name="Zou S."/>
            <person name="Wang X."/>
            <person name="Liu X."/>
            <person name="Wang F."/>
            <person name="Yang Y."/>
            <person name="An X."/>
            <person name="Dong Z."/>
            <person name="Zhang K."/>
            <person name="Zhang X."/>
            <person name="Luo M.C."/>
            <person name="Dvorak J."/>
            <person name="Tong Y."/>
            <person name="Wang J."/>
            <person name="Yang H."/>
            <person name="Li Z."/>
            <person name="Wang D."/>
            <person name="Zhang A."/>
            <person name="Wang J."/>
        </authorList>
    </citation>
    <scope>NUCLEOTIDE SEQUENCE</scope>
</reference>
<protein>
    <recommendedName>
        <fullName evidence="2">Zinc finger GRF-type domain-containing protein</fullName>
    </recommendedName>
</protein>
<evidence type="ECO:0008006" key="2">
    <source>
        <dbReference type="Google" id="ProtNLM"/>
    </source>
</evidence>
<proteinExistence type="predicted"/>
<evidence type="ECO:0000313" key="1">
    <source>
        <dbReference type="EMBL" id="EMS46789.1"/>
    </source>
</evidence>
<dbReference type="EMBL" id="KD270233">
    <property type="protein sequence ID" value="EMS46789.1"/>
    <property type="molecule type" value="Genomic_DNA"/>
</dbReference>
<dbReference type="AlphaFoldDB" id="M7ZFB4"/>
<accession>M7ZFB4</accession>
<dbReference type="OMA" id="RYDAREC"/>
<gene>
    <name evidence="1" type="ORF">TRIUR3_06926</name>
</gene>
<sequence length="170" mass="18526">MSASSSSSLPVPANFPLDLIRCPFCGVDLETNVARTGSRAGQRFYKCVRYDARECRFFEFQKAYVRRMTTYQIACAQQQVGVLHLQMHAHPTGNMAHPANQAPLQANQGQNQQPAAPEEVLLNQIFRPVVASASGSHVLGAEAFILAASNIMLTLLVLLFVVAIYFGGGN</sequence>